<dbReference type="RefSeq" id="WP_145979440.1">
    <property type="nucleotide sequence ID" value="NZ_CP010951.1"/>
</dbReference>
<gene>
    <name evidence="1" type="ORF">UC35_13320</name>
</gene>
<accession>A0A127JZR1</accession>
<dbReference type="PROSITE" id="PS51257">
    <property type="entry name" value="PROKAR_LIPOPROTEIN"/>
    <property type="match status" value="1"/>
</dbReference>
<dbReference type="AlphaFoldDB" id="A0A127JZR1"/>
<evidence type="ECO:0000313" key="2">
    <source>
        <dbReference type="Proteomes" id="UP000070433"/>
    </source>
</evidence>
<dbReference type="OrthoDB" id="9946235at2"/>
<protein>
    <submittedName>
        <fullName evidence="1">Uncharacterized protein</fullName>
    </submittedName>
</protein>
<name>A0A127JZR1_9BURK</name>
<dbReference type="Proteomes" id="UP000070433">
    <property type="component" value="Chromosome"/>
</dbReference>
<proteinExistence type="predicted"/>
<keyword evidence="2" id="KW-1185">Reference proteome</keyword>
<reference evidence="1 2" key="1">
    <citation type="journal article" date="2014" name="Int. J. Syst. Evol. Microbiol.">
        <title>Ramlibacter solisilvae sp. nov., isolated from forest soil, and emended description of the genus Ramlibacter.</title>
        <authorList>
            <person name="Lee H.J."/>
            <person name="Lee S.H."/>
            <person name="Lee S.S."/>
            <person name="Lee J.S."/>
            <person name="Kim Y."/>
            <person name="Kim S.C."/>
            <person name="Jeon C.O."/>
        </authorList>
    </citation>
    <scope>NUCLEOTIDE SEQUENCE [LARGE SCALE GENOMIC DNA]</scope>
    <source>
        <strain evidence="1 2">5-10</strain>
    </source>
</reference>
<evidence type="ECO:0000313" key="1">
    <source>
        <dbReference type="EMBL" id="AMO25434.1"/>
    </source>
</evidence>
<dbReference type="EMBL" id="CP010951">
    <property type="protein sequence ID" value="AMO25434.1"/>
    <property type="molecule type" value="Genomic_DNA"/>
</dbReference>
<organism evidence="1 2">
    <name type="scientific">Ramlibacter tataouinensis</name>
    <dbReference type="NCBI Taxonomy" id="94132"/>
    <lineage>
        <taxon>Bacteria</taxon>
        <taxon>Pseudomonadati</taxon>
        <taxon>Pseudomonadota</taxon>
        <taxon>Betaproteobacteria</taxon>
        <taxon>Burkholderiales</taxon>
        <taxon>Comamonadaceae</taxon>
        <taxon>Ramlibacter</taxon>
    </lineage>
</organism>
<sequence>MSRLLALAIFAASLTVGCVVAPYPYVGYPTTTVPTPPSFDRSWDAALGAAADVGVEITSADRANGRITGTKSGAAVTIDLQRQADNSLQVTFKAPNSKESNPTLNDRWATAFGKRMGR</sequence>